<keyword evidence="3 5" id="KW-1133">Transmembrane helix</keyword>
<dbReference type="PANTHER" id="PTHR37955">
    <property type="entry name" value="TELLURITE RESISTANCE PROTEIN TEHA"/>
    <property type="match status" value="1"/>
</dbReference>
<dbReference type="Proteomes" id="UP001521181">
    <property type="component" value="Unassembled WGS sequence"/>
</dbReference>
<reference evidence="6 7" key="1">
    <citation type="submission" date="2021-12" db="EMBL/GenBank/DDBJ databases">
        <title>Sinirhodobacter sp. WL0062 is a bacterium isolated from seawater.</title>
        <authorList>
            <person name="Wang L."/>
            <person name="He W."/>
            <person name="Zhang D.-F."/>
        </authorList>
    </citation>
    <scope>NUCLEOTIDE SEQUENCE [LARGE SCALE GENOMIC DNA]</scope>
    <source>
        <strain evidence="6 7">WL0062</strain>
    </source>
</reference>
<dbReference type="EMBL" id="JAJUOS010000001">
    <property type="protein sequence ID" value="MCE5972136.1"/>
    <property type="molecule type" value="Genomic_DNA"/>
</dbReference>
<dbReference type="InterPro" id="IPR038665">
    <property type="entry name" value="Voltage-dep_anion_channel_sf"/>
</dbReference>
<keyword evidence="4 5" id="KW-0472">Membrane</keyword>
<comment type="caution">
    <text evidence="6">The sequence shown here is derived from an EMBL/GenBank/DDBJ whole genome shotgun (WGS) entry which is preliminary data.</text>
</comment>
<keyword evidence="2 5" id="KW-0812">Transmembrane</keyword>
<keyword evidence="7" id="KW-1185">Reference proteome</keyword>
<evidence type="ECO:0000256" key="3">
    <source>
        <dbReference type="ARBA" id="ARBA00022989"/>
    </source>
</evidence>
<proteinExistence type="predicted"/>
<feature type="transmembrane region" description="Helical" evidence="5">
    <location>
        <begin position="174"/>
        <end position="194"/>
    </location>
</feature>
<dbReference type="PANTHER" id="PTHR37955:SF1">
    <property type="entry name" value="DEP DOMAIN-CONTAINING PROTEIN"/>
    <property type="match status" value="1"/>
</dbReference>
<evidence type="ECO:0000256" key="5">
    <source>
        <dbReference type="SAM" id="Phobius"/>
    </source>
</evidence>
<feature type="transmembrane region" description="Helical" evidence="5">
    <location>
        <begin position="89"/>
        <end position="109"/>
    </location>
</feature>
<sequence>MAFKAPTPTPKGLWRRTPPAIFPPVLGLLGLALGWRRGEGEFALPTGLADMFIGAVTLLALFAVLTYVVKFARRPTVLLEDLRILPGRAGLAAGVLSLYLLAAAIGPLAPSEARPILLLGLGVHLLFNIAVIWTFAKGPAEQRRVNPVWHLTFTGWIVGAMVAQSLGLSQLGKVLFVVALVAGVAIWAASARQFQRESVPAPLRPLLAIHLSPAALFGTVAAGMGAANLAQAFAIIAAVLLAIMVVKARWLLESGFSPMWGALTFPVAATANCWLAVGGVWRLPGALMLIAATLMIIPIAAKILKLWAAGQLAVKTNAAIA</sequence>
<dbReference type="Gene3D" id="1.50.10.150">
    <property type="entry name" value="Voltage-dependent anion channel"/>
    <property type="match status" value="1"/>
</dbReference>
<dbReference type="Pfam" id="PF03595">
    <property type="entry name" value="SLAC1"/>
    <property type="match status" value="1"/>
</dbReference>
<accession>A0ABS8YQG3</accession>
<gene>
    <name evidence="6" type="ORF">LZA78_01345</name>
</gene>
<evidence type="ECO:0000313" key="7">
    <source>
        <dbReference type="Proteomes" id="UP001521181"/>
    </source>
</evidence>
<dbReference type="CDD" id="cd09322">
    <property type="entry name" value="TDT_TehA_like"/>
    <property type="match status" value="1"/>
</dbReference>
<evidence type="ECO:0000256" key="1">
    <source>
        <dbReference type="ARBA" id="ARBA00004141"/>
    </source>
</evidence>
<name>A0ABS8YQG3_9RHOB</name>
<protein>
    <submittedName>
        <fullName evidence="6">Tellurium resistance protein</fullName>
    </submittedName>
</protein>
<evidence type="ECO:0000256" key="2">
    <source>
        <dbReference type="ARBA" id="ARBA00022692"/>
    </source>
</evidence>
<feature type="transmembrane region" description="Helical" evidence="5">
    <location>
        <begin position="20"/>
        <end position="36"/>
    </location>
</feature>
<feature type="transmembrane region" description="Helical" evidence="5">
    <location>
        <begin position="259"/>
        <end position="277"/>
    </location>
</feature>
<evidence type="ECO:0000313" key="6">
    <source>
        <dbReference type="EMBL" id="MCE5972136.1"/>
    </source>
</evidence>
<feature type="transmembrane region" description="Helical" evidence="5">
    <location>
        <begin position="206"/>
        <end position="226"/>
    </location>
</feature>
<dbReference type="InterPro" id="IPR004695">
    <property type="entry name" value="SLAC1/Mae1/Ssu1/TehA"/>
</dbReference>
<evidence type="ECO:0000256" key="4">
    <source>
        <dbReference type="ARBA" id="ARBA00023136"/>
    </source>
</evidence>
<dbReference type="RefSeq" id="WP_233675156.1">
    <property type="nucleotide sequence ID" value="NZ_JAJUOS010000001.1"/>
</dbReference>
<feature type="transmembrane region" description="Helical" evidence="5">
    <location>
        <begin position="148"/>
        <end position="168"/>
    </location>
</feature>
<organism evidence="6 7">
    <name type="scientific">Rhodobacter flavimaris</name>
    <dbReference type="NCBI Taxonomy" id="2907145"/>
    <lineage>
        <taxon>Bacteria</taxon>
        <taxon>Pseudomonadati</taxon>
        <taxon>Pseudomonadota</taxon>
        <taxon>Alphaproteobacteria</taxon>
        <taxon>Rhodobacterales</taxon>
        <taxon>Rhodobacter group</taxon>
        <taxon>Rhodobacter</taxon>
    </lineage>
</organism>
<dbReference type="InterPro" id="IPR052951">
    <property type="entry name" value="Tellurite_res_ion_channel"/>
</dbReference>
<feature type="transmembrane region" description="Helical" evidence="5">
    <location>
        <begin position="115"/>
        <end position="136"/>
    </location>
</feature>
<comment type="subcellular location">
    <subcellularLocation>
        <location evidence="1">Membrane</location>
        <topology evidence="1">Multi-pass membrane protein</topology>
    </subcellularLocation>
</comment>
<feature type="transmembrane region" description="Helical" evidence="5">
    <location>
        <begin position="48"/>
        <end position="69"/>
    </location>
</feature>
<feature type="transmembrane region" description="Helical" evidence="5">
    <location>
        <begin position="283"/>
        <end position="301"/>
    </location>
</feature>
<feature type="transmembrane region" description="Helical" evidence="5">
    <location>
        <begin position="232"/>
        <end position="252"/>
    </location>
</feature>